<keyword evidence="5" id="KW-1185">Reference proteome</keyword>
<name>A0AAV0ZM94_VICFA</name>
<dbReference type="EC" id="5.6.2.1" evidence="1"/>
<evidence type="ECO:0000256" key="1">
    <source>
        <dbReference type="RuleBase" id="RU362092"/>
    </source>
</evidence>
<dbReference type="GO" id="GO:0003677">
    <property type="term" value="F:DNA binding"/>
    <property type="evidence" value="ECO:0007669"/>
    <property type="project" value="UniProtKB-KW"/>
</dbReference>
<dbReference type="PROSITE" id="PS50880">
    <property type="entry name" value="TOPRIM"/>
    <property type="match status" value="1"/>
</dbReference>
<gene>
    <name evidence="4" type="ORF">VFH_II109520</name>
</gene>
<feature type="domain" description="Toprim" evidence="3">
    <location>
        <begin position="5"/>
        <end position="157"/>
    </location>
</feature>
<dbReference type="InterPro" id="IPR034144">
    <property type="entry name" value="TOPRIM_TopoIII"/>
</dbReference>
<dbReference type="SMART" id="SM00493">
    <property type="entry name" value="TOPRIM"/>
    <property type="match status" value="1"/>
</dbReference>
<reference evidence="4 5" key="1">
    <citation type="submission" date="2023-01" db="EMBL/GenBank/DDBJ databases">
        <authorList>
            <person name="Kreplak J."/>
        </authorList>
    </citation>
    <scope>NUCLEOTIDE SEQUENCE [LARGE SCALE GENOMIC DNA]</scope>
</reference>
<feature type="region of interest" description="Disordered" evidence="2">
    <location>
        <begin position="235"/>
        <end position="256"/>
    </location>
</feature>
<keyword evidence="1" id="KW-0413">Isomerase</keyword>
<sequence>MALPKVLMVAEKPSIALSIATALSHGQMSTRRGSTDVHEFDGRFLGAHARFKVTSVIGHVFSVDFHGKYQDWATTDPLDLFQAQIIKTESNPKAHICKHLKQEARGCHYLVLWLDCDREGENICFEGQKSIHHLDGSMAEYLGRVQGLLHDFNELLPPAATTAKELEQRRSFFMLLALYGLPPEYSSVRDQILGSPTIPTLDTAWSTLLRVPAKPSSDGGVPPTPVDSSALVFQGGNRAPGGDRGHFQKTGKPRPKCDHCHKLGHTIDRCYALHGRPSPRTAHVAQTAPPPQAATPTDSATSPAIFNDFIKWYEERQAASSTASVAHTGPEFETDDWHRM</sequence>
<dbReference type="Pfam" id="PF01751">
    <property type="entry name" value="Toprim"/>
    <property type="match status" value="1"/>
</dbReference>
<dbReference type="GO" id="GO:0006310">
    <property type="term" value="P:DNA recombination"/>
    <property type="evidence" value="ECO:0007669"/>
    <property type="project" value="TreeGrafter"/>
</dbReference>
<dbReference type="SUPFAM" id="SSF56712">
    <property type="entry name" value="Prokaryotic type I DNA topoisomerase"/>
    <property type="match status" value="1"/>
</dbReference>
<dbReference type="GO" id="GO:0006281">
    <property type="term" value="P:DNA repair"/>
    <property type="evidence" value="ECO:0007669"/>
    <property type="project" value="TreeGrafter"/>
</dbReference>
<dbReference type="PANTHER" id="PTHR11390:SF20">
    <property type="entry name" value="DNA TOPOISOMERASE 3-BETA-1"/>
    <property type="match status" value="1"/>
</dbReference>
<keyword evidence="1" id="KW-0799">Topoisomerase</keyword>
<evidence type="ECO:0000313" key="5">
    <source>
        <dbReference type="Proteomes" id="UP001157006"/>
    </source>
</evidence>
<evidence type="ECO:0000313" key="4">
    <source>
        <dbReference type="EMBL" id="CAI8598044.1"/>
    </source>
</evidence>
<dbReference type="AlphaFoldDB" id="A0AAV0ZM94"/>
<dbReference type="PANTHER" id="PTHR11390">
    <property type="entry name" value="PROKARYOTIC DNA TOPOISOMERASE"/>
    <property type="match status" value="1"/>
</dbReference>
<comment type="function">
    <text evidence="1">Introduces a single-strand break via transesterification at a target site in duplex DNA. Releases the supercoiling and torsional tension of DNA introduced during the DNA replication and transcription by transiently cleaving and rejoining one strand of the DNA duplex. The scissile phosphodiester is attacked by the catalytic tyrosine of the enzyme, resulting in the formation of a DNA-(5'-phosphotyrosyl)-enzyme intermediate and the expulsion of a 3'-OH DNA strand.</text>
</comment>
<dbReference type="Proteomes" id="UP001157006">
    <property type="component" value="Chromosome 2"/>
</dbReference>
<organism evidence="4 5">
    <name type="scientific">Vicia faba</name>
    <name type="common">Broad bean</name>
    <name type="synonym">Faba vulgaris</name>
    <dbReference type="NCBI Taxonomy" id="3906"/>
    <lineage>
        <taxon>Eukaryota</taxon>
        <taxon>Viridiplantae</taxon>
        <taxon>Streptophyta</taxon>
        <taxon>Embryophyta</taxon>
        <taxon>Tracheophyta</taxon>
        <taxon>Spermatophyta</taxon>
        <taxon>Magnoliopsida</taxon>
        <taxon>eudicotyledons</taxon>
        <taxon>Gunneridae</taxon>
        <taxon>Pentapetalae</taxon>
        <taxon>rosids</taxon>
        <taxon>fabids</taxon>
        <taxon>Fabales</taxon>
        <taxon>Fabaceae</taxon>
        <taxon>Papilionoideae</taxon>
        <taxon>50 kb inversion clade</taxon>
        <taxon>NPAAA clade</taxon>
        <taxon>Hologalegina</taxon>
        <taxon>IRL clade</taxon>
        <taxon>Fabeae</taxon>
        <taxon>Vicia</taxon>
    </lineage>
</organism>
<dbReference type="InterPro" id="IPR000380">
    <property type="entry name" value="Topo_IA"/>
</dbReference>
<dbReference type="GO" id="GO:0005634">
    <property type="term" value="C:nucleus"/>
    <property type="evidence" value="ECO:0007669"/>
    <property type="project" value="TreeGrafter"/>
</dbReference>
<dbReference type="GO" id="GO:0003917">
    <property type="term" value="F:DNA topoisomerase type I (single strand cut, ATP-independent) activity"/>
    <property type="evidence" value="ECO:0007669"/>
    <property type="project" value="UniProtKB-EC"/>
</dbReference>
<dbReference type="EMBL" id="OX451737">
    <property type="protein sequence ID" value="CAI8598044.1"/>
    <property type="molecule type" value="Genomic_DNA"/>
</dbReference>
<dbReference type="InterPro" id="IPR023405">
    <property type="entry name" value="Topo_IA_core_domain"/>
</dbReference>
<proteinExistence type="inferred from homology"/>
<feature type="region of interest" description="Disordered" evidence="2">
    <location>
        <begin position="319"/>
        <end position="340"/>
    </location>
</feature>
<protein>
    <recommendedName>
        <fullName evidence="1">DNA topoisomerase</fullName>
        <ecNumber evidence="1">5.6.2.1</ecNumber>
    </recommendedName>
</protein>
<accession>A0AAV0ZM94</accession>
<dbReference type="Gene3D" id="3.40.50.140">
    <property type="match status" value="1"/>
</dbReference>
<dbReference type="GO" id="GO:0006265">
    <property type="term" value="P:DNA topological change"/>
    <property type="evidence" value="ECO:0007669"/>
    <property type="project" value="InterPro"/>
</dbReference>
<comment type="similarity">
    <text evidence="1">Belongs to the type IA topoisomerase family.</text>
</comment>
<feature type="region of interest" description="Disordered" evidence="2">
    <location>
        <begin position="277"/>
        <end position="302"/>
    </location>
</feature>
<evidence type="ECO:0000259" key="3">
    <source>
        <dbReference type="PROSITE" id="PS50880"/>
    </source>
</evidence>
<keyword evidence="1" id="KW-0238">DNA-binding</keyword>
<dbReference type="InterPro" id="IPR006171">
    <property type="entry name" value="TOPRIM_dom"/>
</dbReference>
<comment type="catalytic activity">
    <reaction evidence="1">
        <text>ATP-independent breakage of single-stranded DNA, followed by passage and rejoining.</text>
        <dbReference type="EC" id="5.6.2.1"/>
    </reaction>
</comment>
<dbReference type="CDD" id="cd03362">
    <property type="entry name" value="TOPRIM_TopoIA_TopoIII"/>
    <property type="match status" value="1"/>
</dbReference>
<evidence type="ECO:0000256" key="2">
    <source>
        <dbReference type="SAM" id="MobiDB-lite"/>
    </source>
</evidence>